<dbReference type="EMBL" id="ML208389">
    <property type="protein sequence ID" value="TFK66957.1"/>
    <property type="molecule type" value="Genomic_DNA"/>
</dbReference>
<keyword evidence="2" id="KW-1185">Reference proteome</keyword>
<name>A0ACD3AMX1_9AGAR</name>
<accession>A0ACD3AMX1</accession>
<organism evidence="1 2">
    <name type="scientific">Pluteus cervinus</name>
    <dbReference type="NCBI Taxonomy" id="181527"/>
    <lineage>
        <taxon>Eukaryota</taxon>
        <taxon>Fungi</taxon>
        <taxon>Dikarya</taxon>
        <taxon>Basidiomycota</taxon>
        <taxon>Agaricomycotina</taxon>
        <taxon>Agaricomycetes</taxon>
        <taxon>Agaricomycetidae</taxon>
        <taxon>Agaricales</taxon>
        <taxon>Pluteineae</taxon>
        <taxon>Pluteaceae</taxon>
        <taxon>Pluteus</taxon>
    </lineage>
</organism>
<evidence type="ECO:0000313" key="2">
    <source>
        <dbReference type="Proteomes" id="UP000308600"/>
    </source>
</evidence>
<gene>
    <name evidence="1" type="ORF">BDN72DRAFT_771357</name>
</gene>
<sequence length="530" mass="60713">MFDSTISTVPLPSTIVLHNFKALASFVLIALLGYVVVPLFIRKNIVDKDGHPIPPGPLLRYAFLRKYSERALYAWAKQYGPIYSLFMGNQLFVVLNDPHVAKDILVTNGAIFSSRKNYFMKNQTILRGGGVTAAQYNDTWRKHRKIAMWLLTPKAIEKYAHVLDYEAHIMVRSLFRDTKQGLVPVNPHHYAGRYVLNNMLTVSFGMRTDSTDDPLVSRALYLADEFMQLTGPFSNIVDFIKPLQWLPTSERTRGRNLYNGLITVYGAMINQVKERLDNGENVPDCLVKTLLEVREKEDLSWEDMCMLCAVYILGGVHSTSSIIQWCLAMMPSHPEIQAKAHEELDRVMGRETWPTAEDEHKLPYLRAIIKEIERVHSPFLIATPHYSTEDFVYNGYYIPKDTAVILNTYTLHHNEERYPNATKFSPERYIDDKLRASESAKLGDPMQRDHWAFGAGRRFCPGVVVAEHELWLAISRLLWCFKIEALPNEPISLEEYEGLSGRHPLPYRVKLIPRHEGVAAMIDSKDETQA</sequence>
<proteinExistence type="predicted"/>
<protein>
    <submittedName>
        <fullName evidence="1">Cytochrome P450</fullName>
    </submittedName>
</protein>
<dbReference type="Proteomes" id="UP000308600">
    <property type="component" value="Unassembled WGS sequence"/>
</dbReference>
<reference evidence="1 2" key="1">
    <citation type="journal article" date="2019" name="Nat. Ecol. Evol.">
        <title>Megaphylogeny resolves global patterns of mushroom evolution.</title>
        <authorList>
            <person name="Varga T."/>
            <person name="Krizsan K."/>
            <person name="Foldi C."/>
            <person name="Dima B."/>
            <person name="Sanchez-Garcia M."/>
            <person name="Sanchez-Ramirez S."/>
            <person name="Szollosi G.J."/>
            <person name="Szarkandi J.G."/>
            <person name="Papp V."/>
            <person name="Albert L."/>
            <person name="Andreopoulos W."/>
            <person name="Angelini C."/>
            <person name="Antonin V."/>
            <person name="Barry K.W."/>
            <person name="Bougher N.L."/>
            <person name="Buchanan P."/>
            <person name="Buyck B."/>
            <person name="Bense V."/>
            <person name="Catcheside P."/>
            <person name="Chovatia M."/>
            <person name="Cooper J."/>
            <person name="Damon W."/>
            <person name="Desjardin D."/>
            <person name="Finy P."/>
            <person name="Geml J."/>
            <person name="Haridas S."/>
            <person name="Hughes K."/>
            <person name="Justo A."/>
            <person name="Karasinski D."/>
            <person name="Kautmanova I."/>
            <person name="Kiss B."/>
            <person name="Kocsube S."/>
            <person name="Kotiranta H."/>
            <person name="LaButti K.M."/>
            <person name="Lechner B.E."/>
            <person name="Liimatainen K."/>
            <person name="Lipzen A."/>
            <person name="Lukacs Z."/>
            <person name="Mihaltcheva S."/>
            <person name="Morgado L.N."/>
            <person name="Niskanen T."/>
            <person name="Noordeloos M.E."/>
            <person name="Ohm R.A."/>
            <person name="Ortiz-Santana B."/>
            <person name="Ovrebo C."/>
            <person name="Racz N."/>
            <person name="Riley R."/>
            <person name="Savchenko A."/>
            <person name="Shiryaev A."/>
            <person name="Soop K."/>
            <person name="Spirin V."/>
            <person name="Szebenyi C."/>
            <person name="Tomsovsky M."/>
            <person name="Tulloss R.E."/>
            <person name="Uehling J."/>
            <person name="Grigoriev I.V."/>
            <person name="Vagvolgyi C."/>
            <person name="Papp T."/>
            <person name="Martin F.M."/>
            <person name="Miettinen O."/>
            <person name="Hibbett D.S."/>
            <person name="Nagy L.G."/>
        </authorList>
    </citation>
    <scope>NUCLEOTIDE SEQUENCE [LARGE SCALE GENOMIC DNA]</scope>
    <source>
        <strain evidence="1 2">NL-1719</strain>
    </source>
</reference>
<evidence type="ECO:0000313" key="1">
    <source>
        <dbReference type="EMBL" id="TFK66957.1"/>
    </source>
</evidence>